<name>A0A0S4LNE8_9BACT</name>
<reference evidence="2" key="1">
    <citation type="submission" date="2015-10" db="EMBL/GenBank/DDBJ databases">
        <authorList>
            <person name="Luecker S."/>
            <person name="Luecker S."/>
        </authorList>
    </citation>
    <scope>NUCLEOTIDE SEQUENCE [LARGE SCALE GENOMIC DNA]</scope>
</reference>
<dbReference type="Proteomes" id="UP000198736">
    <property type="component" value="Unassembled WGS sequence"/>
</dbReference>
<dbReference type="STRING" id="1742973.COMA2_30288"/>
<dbReference type="RefSeq" id="WP_217490752.1">
    <property type="nucleotide sequence ID" value="NZ_CZPZ01000023.1"/>
</dbReference>
<protein>
    <submittedName>
        <fullName evidence="1">Uncharacterized protein</fullName>
    </submittedName>
</protein>
<dbReference type="AlphaFoldDB" id="A0A0S4LNE8"/>
<evidence type="ECO:0000313" key="2">
    <source>
        <dbReference type="Proteomes" id="UP000198736"/>
    </source>
</evidence>
<organism evidence="1 2">
    <name type="scientific">Candidatus Nitrospira nitrificans</name>
    <dbReference type="NCBI Taxonomy" id="1742973"/>
    <lineage>
        <taxon>Bacteria</taxon>
        <taxon>Pseudomonadati</taxon>
        <taxon>Nitrospirota</taxon>
        <taxon>Nitrospiria</taxon>
        <taxon>Nitrospirales</taxon>
        <taxon>Nitrospiraceae</taxon>
        <taxon>Nitrospira</taxon>
    </lineage>
</organism>
<dbReference type="InterPro" id="IPR036866">
    <property type="entry name" value="RibonucZ/Hydroxyglut_hydro"/>
</dbReference>
<dbReference type="EMBL" id="CZPZ01000023">
    <property type="protein sequence ID" value="CUS37467.1"/>
    <property type="molecule type" value="Genomic_DNA"/>
</dbReference>
<dbReference type="Gene3D" id="3.60.15.10">
    <property type="entry name" value="Ribonuclease Z/Hydroxyacylglutathione hydrolase-like"/>
    <property type="match status" value="1"/>
</dbReference>
<keyword evidence="2" id="KW-1185">Reference proteome</keyword>
<accession>A0A0S4LNE8</accession>
<sequence length="52" mass="5750">MYITGDTLVIDELREIPRRYPNIDVGLLHLGGTRVLGLLVTMDGKQGDSHSL</sequence>
<proteinExistence type="predicted"/>
<gene>
    <name evidence="1" type="ORF">COMA2_30288</name>
</gene>
<evidence type="ECO:0000313" key="1">
    <source>
        <dbReference type="EMBL" id="CUS37467.1"/>
    </source>
</evidence>